<dbReference type="InParanoid" id="A0A0V0QV55"/>
<dbReference type="PROSITE" id="PS00166">
    <property type="entry name" value="ENOYL_COA_HYDRATASE"/>
    <property type="match status" value="1"/>
</dbReference>
<dbReference type="AlphaFoldDB" id="A0A0V0QV55"/>
<dbReference type="GO" id="GO:0005739">
    <property type="term" value="C:mitochondrion"/>
    <property type="evidence" value="ECO:0007669"/>
    <property type="project" value="TreeGrafter"/>
</dbReference>
<evidence type="ECO:0000256" key="1">
    <source>
        <dbReference type="ARBA" id="ARBA00005254"/>
    </source>
</evidence>
<protein>
    <recommendedName>
        <fullName evidence="6">ClpP/crotonase-like domain</fullName>
    </recommendedName>
</protein>
<gene>
    <name evidence="4" type="ORF">PPERSA_09712</name>
</gene>
<dbReference type="Pfam" id="PF00378">
    <property type="entry name" value="ECH_1"/>
    <property type="match status" value="1"/>
</dbReference>
<dbReference type="OMA" id="MCADIVI"/>
<dbReference type="Gene3D" id="3.90.226.10">
    <property type="entry name" value="2-enoyl-CoA Hydratase, Chain A, domain 1"/>
    <property type="match status" value="1"/>
</dbReference>
<dbReference type="Gene3D" id="1.10.12.10">
    <property type="entry name" value="Lyase 2-enoyl-coa Hydratase, Chain A, domain 2"/>
    <property type="match status" value="1"/>
</dbReference>
<evidence type="ECO:0000313" key="5">
    <source>
        <dbReference type="Proteomes" id="UP000054937"/>
    </source>
</evidence>
<accession>A0A0V0QV55</accession>
<comment type="caution">
    <text evidence="4">The sequence shown here is derived from an EMBL/GenBank/DDBJ whole genome shotgun (WGS) entry which is preliminary data.</text>
</comment>
<dbReference type="CDD" id="cd06558">
    <property type="entry name" value="crotonase-like"/>
    <property type="match status" value="1"/>
</dbReference>
<dbReference type="PANTHER" id="PTHR11941">
    <property type="entry name" value="ENOYL-COA HYDRATASE-RELATED"/>
    <property type="match status" value="1"/>
</dbReference>
<dbReference type="FunFam" id="3.90.226.10:FF:000009">
    <property type="entry name" value="Carnitinyl-CoA dehydratase"/>
    <property type="match status" value="1"/>
</dbReference>
<evidence type="ECO:0000313" key="4">
    <source>
        <dbReference type="EMBL" id="KRX06100.1"/>
    </source>
</evidence>
<reference evidence="4 5" key="1">
    <citation type="journal article" date="2015" name="Sci. Rep.">
        <title>Genome of the facultative scuticociliatosis pathogen Pseudocohnilembus persalinus provides insight into its virulence through horizontal gene transfer.</title>
        <authorList>
            <person name="Xiong J."/>
            <person name="Wang G."/>
            <person name="Cheng J."/>
            <person name="Tian M."/>
            <person name="Pan X."/>
            <person name="Warren A."/>
            <person name="Jiang C."/>
            <person name="Yuan D."/>
            <person name="Miao W."/>
        </authorList>
    </citation>
    <scope>NUCLEOTIDE SEQUENCE [LARGE SCALE GENOMIC DNA]</scope>
    <source>
        <strain evidence="4">36N120E</strain>
    </source>
</reference>
<dbReference type="SUPFAM" id="SSF52096">
    <property type="entry name" value="ClpP/crotonase"/>
    <property type="match status" value="1"/>
</dbReference>
<organism evidence="4 5">
    <name type="scientific">Pseudocohnilembus persalinus</name>
    <name type="common">Ciliate</name>
    <dbReference type="NCBI Taxonomy" id="266149"/>
    <lineage>
        <taxon>Eukaryota</taxon>
        <taxon>Sar</taxon>
        <taxon>Alveolata</taxon>
        <taxon>Ciliophora</taxon>
        <taxon>Intramacronucleata</taxon>
        <taxon>Oligohymenophorea</taxon>
        <taxon>Scuticociliatia</taxon>
        <taxon>Philasterida</taxon>
        <taxon>Pseudocohnilembidae</taxon>
        <taxon>Pseudocohnilembus</taxon>
    </lineage>
</organism>
<keyword evidence="2" id="KW-0456">Lyase</keyword>
<dbReference type="InterPro" id="IPR014748">
    <property type="entry name" value="Enoyl-CoA_hydra_C"/>
</dbReference>
<evidence type="ECO:0008006" key="6">
    <source>
        <dbReference type="Google" id="ProtNLM"/>
    </source>
</evidence>
<evidence type="ECO:0000256" key="3">
    <source>
        <dbReference type="RuleBase" id="RU003707"/>
    </source>
</evidence>
<evidence type="ECO:0000256" key="2">
    <source>
        <dbReference type="ARBA" id="ARBA00023239"/>
    </source>
</evidence>
<dbReference type="PANTHER" id="PTHR11941:SF54">
    <property type="entry name" value="ENOYL-COA HYDRATASE, MITOCHONDRIAL"/>
    <property type="match status" value="1"/>
</dbReference>
<dbReference type="InterPro" id="IPR029045">
    <property type="entry name" value="ClpP/crotonase-like_dom_sf"/>
</dbReference>
<sequence length="274" mass="30200">MADRLQKLQQELSQNQQKTELEFADEGRIGIIYLNSPKELNALSDQMRYEISTKINALSQNDQVKVIVILSKCEKAFCAGANIKEFSDLTYEKQNIQDKFYNLDRALSDCVKPIVAGVNGYALGGGLEVALACDIIILQEGAKLGLPELSLGLIPGLGGNIRLTNQIGQYNASRLILSGEMISAEKALHLGLGTEILKKENFQENVINFAKKISAKSMTALIAAKKSILSAQEQGLSQAIKTERQLFNPLFYTQGKQEGVDAFLNKRKPNFNKC</sequence>
<keyword evidence="5" id="KW-1185">Reference proteome</keyword>
<comment type="similarity">
    <text evidence="1 3">Belongs to the enoyl-CoA hydratase/isomerase family.</text>
</comment>
<proteinExistence type="inferred from homology"/>
<dbReference type="InterPro" id="IPR001753">
    <property type="entry name" value="Enoyl-CoA_hydra/iso"/>
</dbReference>
<dbReference type="GO" id="GO:0006635">
    <property type="term" value="P:fatty acid beta-oxidation"/>
    <property type="evidence" value="ECO:0007669"/>
    <property type="project" value="TreeGrafter"/>
</dbReference>
<dbReference type="InterPro" id="IPR018376">
    <property type="entry name" value="Enoyl-CoA_hyd/isom_CS"/>
</dbReference>
<name>A0A0V0QV55_PSEPJ</name>
<dbReference type="EMBL" id="LDAU01000101">
    <property type="protein sequence ID" value="KRX06100.1"/>
    <property type="molecule type" value="Genomic_DNA"/>
</dbReference>
<dbReference type="FunFam" id="1.10.12.10:FF:000001">
    <property type="entry name" value="Probable enoyl-CoA hydratase, mitochondrial"/>
    <property type="match status" value="1"/>
</dbReference>
<dbReference type="OrthoDB" id="2018133at2759"/>
<dbReference type="Proteomes" id="UP000054937">
    <property type="component" value="Unassembled WGS sequence"/>
</dbReference>
<dbReference type="GO" id="GO:0016836">
    <property type="term" value="F:hydro-lyase activity"/>
    <property type="evidence" value="ECO:0007669"/>
    <property type="project" value="UniProtKB-ARBA"/>
</dbReference>